<dbReference type="Proteomes" id="UP000193224">
    <property type="component" value="Unassembled WGS sequence"/>
</dbReference>
<dbReference type="AlphaFoldDB" id="A0A1X7BRX7"/>
<dbReference type="Pfam" id="PF04828">
    <property type="entry name" value="GFA"/>
    <property type="match status" value="1"/>
</dbReference>
<proteinExistence type="inferred from homology"/>
<evidence type="ECO:0000256" key="1">
    <source>
        <dbReference type="ARBA" id="ARBA00005495"/>
    </source>
</evidence>
<evidence type="ECO:0000313" key="7">
    <source>
        <dbReference type="Proteomes" id="UP000193224"/>
    </source>
</evidence>
<feature type="domain" description="CENP-V/GFA" evidence="5">
    <location>
        <begin position="1"/>
        <end position="113"/>
    </location>
</feature>
<dbReference type="InterPro" id="IPR006913">
    <property type="entry name" value="CENP-V/GFA"/>
</dbReference>
<gene>
    <name evidence="6" type="ORF">ROA7745_01780</name>
</gene>
<sequence>MTGGCLCGAVRFILHQRPDHIDVCHCSMCRKFSGGIELGVDADPDQIEWRGEENIQIYKSSDWAERSFCRICGSGLFWCTSGKLGDGEGFFGLCAGALDDLGDLKLTNEIYIDHKPAGYAFAGETEKKTQAEAEAIFAKPTDGGHQ</sequence>
<dbReference type="GO" id="GO:0046872">
    <property type="term" value="F:metal ion binding"/>
    <property type="evidence" value="ECO:0007669"/>
    <property type="project" value="UniProtKB-KW"/>
</dbReference>
<dbReference type="InterPro" id="IPR011057">
    <property type="entry name" value="Mss4-like_sf"/>
</dbReference>
<keyword evidence="2" id="KW-0479">Metal-binding</keyword>
<accession>A0A1X7BRX7</accession>
<reference evidence="6 7" key="1">
    <citation type="submission" date="2017-03" db="EMBL/GenBank/DDBJ databases">
        <authorList>
            <person name="Afonso C.L."/>
            <person name="Miller P.J."/>
            <person name="Scott M.A."/>
            <person name="Spackman E."/>
            <person name="Goraichik I."/>
            <person name="Dimitrov K.M."/>
            <person name="Suarez D.L."/>
            <person name="Swayne D.E."/>
        </authorList>
    </citation>
    <scope>NUCLEOTIDE SEQUENCE [LARGE SCALE GENOMIC DNA]</scope>
    <source>
        <strain evidence="6 7">CECT 7745</strain>
    </source>
</reference>
<name>A0A1X7BRX7_9RHOB</name>
<evidence type="ECO:0000256" key="4">
    <source>
        <dbReference type="ARBA" id="ARBA00023239"/>
    </source>
</evidence>
<dbReference type="PANTHER" id="PTHR33337:SF40">
    <property type="entry name" value="CENP-V_GFA DOMAIN-CONTAINING PROTEIN-RELATED"/>
    <property type="match status" value="1"/>
</dbReference>
<protein>
    <submittedName>
        <fullName evidence="6">Glutathione-dependent formaldehyde-activating enzyme</fullName>
    </submittedName>
</protein>
<keyword evidence="3" id="KW-0862">Zinc</keyword>
<evidence type="ECO:0000256" key="3">
    <source>
        <dbReference type="ARBA" id="ARBA00022833"/>
    </source>
</evidence>
<dbReference type="RefSeq" id="WP_085799919.1">
    <property type="nucleotide sequence ID" value="NZ_FWXB01000005.1"/>
</dbReference>
<dbReference type="PANTHER" id="PTHR33337">
    <property type="entry name" value="GFA DOMAIN-CONTAINING PROTEIN"/>
    <property type="match status" value="1"/>
</dbReference>
<comment type="similarity">
    <text evidence="1">Belongs to the Gfa family.</text>
</comment>
<dbReference type="GO" id="GO:0016846">
    <property type="term" value="F:carbon-sulfur lyase activity"/>
    <property type="evidence" value="ECO:0007669"/>
    <property type="project" value="InterPro"/>
</dbReference>
<organism evidence="6 7">
    <name type="scientific">Roseovarius aestuarii</name>
    <dbReference type="NCBI Taxonomy" id="475083"/>
    <lineage>
        <taxon>Bacteria</taxon>
        <taxon>Pseudomonadati</taxon>
        <taxon>Pseudomonadota</taxon>
        <taxon>Alphaproteobacteria</taxon>
        <taxon>Rhodobacterales</taxon>
        <taxon>Roseobacteraceae</taxon>
        <taxon>Roseovarius</taxon>
    </lineage>
</organism>
<dbReference type="SUPFAM" id="SSF51316">
    <property type="entry name" value="Mss4-like"/>
    <property type="match status" value="1"/>
</dbReference>
<evidence type="ECO:0000256" key="2">
    <source>
        <dbReference type="ARBA" id="ARBA00022723"/>
    </source>
</evidence>
<keyword evidence="7" id="KW-1185">Reference proteome</keyword>
<dbReference type="Gene3D" id="3.90.1590.10">
    <property type="entry name" value="glutathione-dependent formaldehyde- activating enzyme (gfa)"/>
    <property type="match status" value="1"/>
</dbReference>
<dbReference type="EMBL" id="FWXB01000005">
    <property type="protein sequence ID" value="SMC11959.1"/>
    <property type="molecule type" value="Genomic_DNA"/>
</dbReference>
<dbReference type="PROSITE" id="PS51891">
    <property type="entry name" value="CENP_V_GFA"/>
    <property type="match status" value="1"/>
</dbReference>
<evidence type="ECO:0000259" key="5">
    <source>
        <dbReference type="PROSITE" id="PS51891"/>
    </source>
</evidence>
<dbReference type="OrthoDB" id="9807246at2"/>
<evidence type="ECO:0000313" key="6">
    <source>
        <dbReference type="EMBL" id="SMC11959.1"/>
    </source>
</evidence>
<keyword evidence="4" id="KW-0456">Lyase</keyword>